<evidence type="ECO:0000259" key="7">
    <source>
        <dbReference type="PROSITE" id="PS50860"/>
    </source>
</evidence>
<dbReference type="GO" id="GO:0003676">
    <property type="term" value="F:nucleic acid binding"/>
    <property type="evidence" value="ECO:0007669"/>
    <property type="project" value="InterPro"/>
</dbReference>
<dbReference type="InterPro" id="IPR012947">
    <property type="entry name" value="tRNA_SAD"/>
</dbReference>
<evidence type="ECO:0000313" key="8">
    <source>
        <dbReference type="EMBL" id="EAV45007.1"/>
    </source>
</evidence>
<dbReference type="SUPFAM" id="SSF55186">
    <property type="entry name" value="ThrRS/AlaRS common domain"/>
    <property type="match status" value="1"/>
</dbReference>
<evidence type="ECO:0000256" key="1">
    <source>
        <dbReference type="ARBA" id="ARBA00001947"/>
    </source>
</evidence>
<dbReference type="SUPFAM" id="SSF50447">
    <property type="entry name" value="Translation proteins"/>
    <property type="match status" value="1"/>
</dbReference>
<feature type="domain" description="Alanyl-transfer RNA synthetases family profile" evidence="7">
    <location>
        <begin position="1"/>
        <end position="257"/>
    </location>
</feature>
<dbReference type="InterPro" id="IPR018165">
    <property type="entry name" value="Ala-tRNA-synth_IIc_core"/>
</dbReference>
<dbReference type="SMART" id="SM00863">
    <property type="entry name" value="tRNA_SAD"/>
    <property type="match status" value="1"/>
</dbReference>
<dbReference type="Proteomes" id="UP000004848">
    <property type="component" value="Unassembled WGS sequence"/>
</dbReference>
<keyword evidence="5" id="KW-0862">Zinc</keyword>
<dbReference type="Gene3D" id="2.40.30.130">
    <property type="match status" value="1"/>
</dbReference>
<dbReference type="GO" id="GO:0005737">
    <property type="term" value="C:cytoplasm"/>
    <property type="evidence" value="ECO:0007669"/>
    <property type="project" value="UniProtKB-SubCell"/>
</dbReference>
<dbReference type="GO" id="GO:0002161">
    <property type="term" value="F:aminoacyl-tRNA deacylase activity"/>
    <property type="evidence" value="ECO:0007669"/>
    <property type="project" value="UniProtKB-ARBA"/>
</dbReference>
<dbReference type="GO" id="GO:0046872">
    <property type="term" value="F:metal ion binding"/>
    <property type="evidence" value="ECO:0007669"/>
    <property type="project" value="UniProtKB-KW"/>
</dbReference>
<sequence length="257" mass="28303">MRGRLIVVQFNALQYREFKMTTPLFRDDAYLRTCEAEVIGVNERGGIVLDRTVFYATGGGQPGDSGALELEDGTKLEIATAVYEEDKKTIVHVPSEGQNLPGTGSRVTAHIDWARRYRLMRIHTALHLLSVALPFPVTGGQIGDPEGRLDFDMGDETIDRDALVEKLNALASGDHEVTTQWITDEELDANPGLVKTMSVKPPRGSGKVRLVRIGSDVDLQPCGGTHVTRTSEIGVLDLGKIENKGKQNRRVRIRLTD</sequence>
<name>A0NQE9_ROSAI</name>
<proteinExistence type="predicted"/>
<evidence type="ECO:0000256" key="2">
    <source>
        <dbReference type="ARBA" id="ARBA00004496"/>
    </source>
</evidence>
<dbReference type="GO" id="GO:0006419">
    <property type="term" value="P:alanyl-tRNA aminoacylation"/>
    <property type="evidence" value="ECO:0007669"/>
    <property type="project" value="InterPro"/>
</dbReference>
<organism evidence="8 9">
    <name type="scientific">Roseibium aggregatum (strain ATCC 25650 / DSM 13394 / JCM 20685 / NBRC 16684 / NCIMB 2208 / IAM 12614 / B1)</name>
    <name type="common">Stappia aggregata</name>
    <dbReference type="NCBI Taxonomy" id="384765"/>
    <lineage>
        <taxon>Bacteria</taxon>
        <taxon>Pseudomonadati</taxon>
        <taxon>Pseudomonadota</taxon>
        <taxon>Alphaproteobacteria</taxon>
        <taxon>Hyphomicrobiales</taxon>
        <taxon>Stappiaceae</taxon>
        <taxon>Roseibium</taxon>
    </lineage>
</organism>
<evidence type="ECO:0000313" key="9">
    <source>
        <dbReference type="Proteomes" id="UP000004848"/>
    </source>
</evidence>
<dbReference type="InterPro" id="IPR018163">
    <property type="entry name" value="Thr/Ala-tRNA-synth_IIc_edit"/>
</dbReference>
<comment type="cofactor">
    <cofactor evidence="1">
        <name>Zn(2+)</name>
        <dbReference type="ChEBI" id="CHEBI:29105"/>
    </cofactor>
</comment>
<dbReference type="PANTHER" id="PTHR43462">
    <property type="entry name" value="ALANYL-TRNA EDITING PROTEIN"/>
    <property type="match status" value="1"/>
</dbReference>
<dbReference type="PROSITE" id="PS50860">
    <property type="entry name" value="AA_TRNA_LIGASE_II_ALA"/>
    <property type="match status" value="1"/>
</dbReference>
<dbReference type="Pfam" id="PF01411">
    <property type="entry name" value="tRNA-synt_2c"/>
    <property type="match status" value="1"/>
</dbReference>
<dbReference type="AlphaFoldDB" id="A0NQE9"/>
<evidence type="ECO:0000256" key="5">
    <source>
        <dbReference type="ARBA" id="ARBA00022833"/>
    </source>
</evidence>
<dbReference type="GO" id="GO:0004813">
    <property type="term" value="F:alanine-tRNA ligase activity"/>
    <property type="evidence" value="ECO:0007669"/>
    <property type="project" value="InterPro"/>
</dbReference>
<accession>A0NQE9</accession>
<dbReference type="GO" id="GO:0005524">
    <property type="term" value="F:ATP binding"/>
    <property type="evidence" value="ECO:0007669"/>
    <property type="project" value="InterPro"/>
</dbReference>
<dbReference type="EMBL" id="AAUW01000004">
    <property type="protein sequence ID" value="EAV45007.1"/>
    <property type="molecule type" value="Genomic_DNA"/>
</dbReference>
<comment type="caution">
    <text evidence="8">The sequence shown here is derived from an EMBL/GenBank/DDBJ whole genome shotgun (WGS) entry which is preliminary data.</text>
</comment>
<gene>
    <name evidence="8" type="ORF">SIAM614_13368</name>
</gene>
<dbReference type="eggNOG" id="COG2872">
    <property type="taxonomic scope" value="Bacteria"/>
</dbReference>
<dbReference type="InterPro" id="IPR018164">
    <property type="entry name" value="Ala-tRNA-synth_IIc_N"/>
</dbReference>
<evidence type="ECO:0000256" key="4">
    <source>
        <dbReference type="ARBA" id="ARBA00022723"/>
    </source>
</evidence>
<comment type="subcellular location">
    <subcellularLocation>
        <location evidence="2">Cytoplasm</location>
    </subcellularLocation>
</comment>
<dbReference type="PANTHER" id="PTHR43462:SF1">
    <property type="entry name" value="ALANYL-TRNA EDITING PROTEIN AARSD1"/>
    <property type="match status" value="1"/>
</dbReference>
<evidence type="ECO:0000256" key="3">
    <source>
        <dbReference type="ARBA" id="ARBA00017959"/>
    </source>
</evidence>
<dbReference type="InterPro" id="IPR009000">
    <property type="entry name" value="Transl_B-barrel_sf"/>
</dbReference>
<evidence type="ECO:0000256" key="6">
    <source>
        <dbReference type="ARBA" id="ARBA00032577"/>
    </source>
</evidence>
<dbReference type="InterPro" id="IPR051335">
    <property type="entry name" value="Alanyl-tRNA_Editing_Enzymes"/>
</dbReference>
<keyword evidence="4" id="KW-0479">Metal-binding</keyword>
<reference evidence="8 9" key="1">
    <citation type="submission" date="2006-05" db="EMBL/GenBank/DDBJ databases">
        <authorList>
            <person name="King G."/>
            <person name="Ferriera S."/>
            <person name="Johnson J."/>
            <person name="Kravitz S."/>
            <person name="Beeson K."/>
            <person name="Sutton G."/>
            <person name="Rogers Y.-H."/>
            <person name="Friedman R."/>
            <person name="Frazier M."/>
            <person name="Venter J.C."/>
        </authorList>
    </citation>
    <scope>NUCLEOTIDE SEQUENCE [LARGE SCALE GENOMIC DNA]</scope>
    <source>
        <strain evidence="9">ATCC 25650 / DSM 13394 / JCM 20685 / NBRC 16684 / NCIMB 2208 / IAM 12614 / B1</strain>
    </source>
</reference>
<protein>
    <recommendedName>
        <fullName evidence="3">Alanine--tRNA ligase</fullName>
    </recommendedName>
    <alternativeName>
        <fullName evidence="6">Alanyl-tRNA synthetase</fullName>
    </alternativeName>
</protein>
<dbReference type="Pfam" id="PF07973">
    <property type="entry name" value="tRNA_SAD"/>
    <property type="match status" value="1"/>
</dbReference>
<dbReference type="Gene3D" id="3.30.980.10">
    <property type="entry name" value="Threonyl-trna Synthetase, Chain A, domain 2"/>
    <property type="match status" value="1"/>
</dbReference>